<proteinExistence type="predicted"/>
<reference evidence="2" key="1">
    <citation type="submission" date="2017-03" db="EMBL/GenBank/DDBJ databases">
        <title>Phytopthora megakarya and P. palmivora, two closely related causual agents of cacao black pod achieved similar genome size and gene model numbers by different mechanisms.</title>
        <authorList>
            <person name="Ali S."/>
            <person name="Shao J."/>
            <person name="Larry D.J."/>
            <person name="Kronmiller B."/>
            <person name="Shen D."/>
            <person name="Strem M.D."/>
            <person name="Melnick R.L."/>
            <person name="Guiltinan M.J."/>
            <person name="Tyler B.M."/>
            <person name="Meinhardt L.W."/>
            <person name="Bailey B.A."/>
        </authorList>
    </citation>
    <scope>NUCLEOTIDE SEQUENCE [LARGE SCALE GENOMIC DNA]</scope>
    <source>
        <strain evidence="2">zdho120</strain>
    </source>
</reference>
<organism evidence="1 2">
    <name type="scientific">Phytophthora megakarya</name>
    <dbReference type="NCBI Taxonomy" id="4795"/>
    <lineage>
        <taxon>Eukaryota</taxon>
        <taxon>Sar</taxon>
        <taxon>Stramenopiles</taxon>
        <taxon>Oomycota</taxon>
        <taxon>Peronosporomycetes</taxon>
        <taxon>Peronosporales</taxon>
        <taxon>Peronosporaceae</taxon>
        <taxon>Phytophthora</taxon>
    </lineage>
</organism>
<dbReference type="Proteomes" id="UP000198211">
    <property type="component" value="Unassembled WGS sequence"/>
</dbReference>
<protein>
    <submittedName>
        <fullName evidence="1">Uncharacterized protein</fullName>
    </submittedName>
</protein>
<accession>A0A225UBI4</accession>
<dbReference type="EMBL" id="NBNE01023227">
    <property type="protein sequence ID" value="OWY90338.1"/>
    <property type="molecule type" value="Genomic_DNA"/>
</dbReference>
<dbReference type="OrthoDB" id="117095at2759"/>
<evidence type="ECO:0000313" key="1">
    <source>
        <dbReference type="EMBL" id="OWY90338.1"/>
    </source>
</evidence>
<dbReference type="AlphaFoldDB" id="A0A225UBI4"/>
<keyword evidence="2" id="KW-1185">Reference proteome</keyword>
<comment type="caution">
    <text evidence="1">The sequence shown here is derived from an EMBL/GenBank/DDBJ whole genome shotgun (WGS) entry which is preliminary data.</text>
</comment>
<sequence length="144" mass="16215">MGSVAAMIRTVDGFRKTALKGKAAQAHFASLIQAHRHWDNKSTALSGASEDYKDRKQLLDEALLLVDEKAREDANRAEAKREKVLAEETIAKSVRDEAVGRMRKRAEATDGGSATKKKLKFTVYDLIREDNELEREQKATERQE</sequence>
<evidence type="ECO:0000313" key="2">
    <source>
        <dbReference type="Proteomes" id="UP000198211"/>
    </source>
</evidence>
<gene>
    <name evidence="1" type="ORF">PHMEG_00041575</name>
</gene>
<name>A0A225UBI4_9STRA</name>